<proteinExistence type="inferred from homology"/>
<dbReference type="GO" id="GO:0015109">
    <property type="term" value="F:chromate transmembrane transporter activity"/>
    <property type="evidence" value="ECO:0007669"/>
    <property type="project" value="InterPro"/>
</dbReference>
<evidence type="ECO:0000313" key="7">
    <source>
        <dbReference type="EMBL" id="VYT18901.1"/>
    </source>
</evidence>
<dbReference type="RefSeq" id="WP_006568808.1">
    <property type="nucleotide sequence ID" value="NZ_CACRSQ010000006.1"/>
</dbReference>
<protein>
    <submittedName>
        <fullName evidence="7">Putative chromate transport protein</fullName>
    </submittedName>
</protein>
<accession>A0A6N2URQ7</accession>
<organism evidence="7">
    <name type="scientific">Anaerostipes caccae</name>
    <dbReference type="NCBI Taxonomy" id="105841"/>
    <lineage>
        <taxon>Bacteria</taxon>
        <taxon>Bacillati</taxon>
        <taxon>Bacillota</taxon>
        <taxon>Clostridia</taxon>
        <taxon>Lachnospirales</taxon>
        <taxon>Lachnospiraceae</taxon>
        <taxon>Anaerostipes</taxon>
    </lineage>
</organism>
<dbReference type="EMBL" id="CACRSQ010000006">
    <property type="protein sequence ID" value="VYT18901.1"/>
    <property type="molecule type" value="Genomic_DNA"/>
</dbReference>
<comment type="subcellular location">
    <subcellularLocation>
        <location evidence="1">Cell membrane</location>
        <topology evidence="1">Multi-pass membrane protein</topology>
    </subcellularLocation>
</comment>
<gene>
    <name evidence="7" type="primary">srpC_2</name>
    <name evidence="7" type="ORF">ACLFYP115_01966</name>
</gene>
<keyword evidence="3" id="KW-1003">Cell membrane</keyword>
<keyword evidence="4" id="KW-0812">Transmembrane</keyword>
<dbReference type="Pfam" id="PF02417">
    <property type="entry name" value="Chromate_transp"/>
    <property type="match status" value="1"/>
</dbReference>
<name>A0A6N2URQ7_9FIRM</name>
<dbReference type="PANTHER" id="PTHR43663">
    <property type="entry name" value="CHROMATE TRANSPORT PROTEIN-RELATED"/>
    <property type="match status" value="1"/>
</dbReference>
<comment type="similarity">
    <text evidence="2">Belongs to the chromate ion transporter (CHR) (TC 2.A.51) family.</text>
</comment>
<evidence type="ECO:0000256" key="1">
    <source>
        <dbReference type="ARBA" id="ARBA00004651"/>
    </source>
</evidence>
<dbReference type="PANTHER" id="PTHR43663:SF1">
    <property type="entry name" value="CHROMATE TRANSPORTER"/>
    <property type="match status" value="1"/>
</dbReference>
<reference evidence="7" key="1">
    <citation type="submission" date="2019-11" db="EMBL/GenBank/DDBJ databases">
        <authorList>
            <person name="Feng L."/>
        </authorList>
    </citation>
    <scope>NUCLEOTIDE SEQUENCE</scope>
    <source>
        <strain evidence="7">AcaccaeLFYP115</strain>
    </source>
</reference>
<evidence type="ECO:0000256" key="5">
    <source>
        <dbReference type="ARBA" id="ARBA00022989"/>
    </source>
</evidence>
<evidence type="ECO:0000256" key="3">
    <source>
        <dbReference type="ARBA" id="ARBA00022475"/>
    </source>
</evidence>
<sequence>MLLNLVRLFSTFFKIGLFSIGGGYAILPMIKEQVVLAKHWLTGQEFTDIITISQMTPGPIAVNTSSFVGIRVAGIPGAVVATVGCVICGFTISILLYRFFQKKSDSSYMSAVLDGLKASSLGLVLSAAFSILLLTLFGTDEHVVLSSFQLPAAILLVTAVLLLRKFKKPPVLVIVFTGIVGLLIY</sequence>
<keyword evidence="5" id="KW-1133">Transmembrane helix</keyword>
<evidence type="ECO:0000256" key="4">
    <source>
        <dbReference type="ARBA" id="ARBA00022692"/>
    </source>
</evidence>
<dbReference type="InterPro" id="IPR003370">
    <property type="entry name" value="Chromate_transpt"/>
</dbReference>
<dbReference type="AlphaFoldDB" id="A0A6N2URQ7"/>
<dbReference type="InterPro" id="IPR052518">
    <property type="entry name" value="CHR_Transporter"/>
</dbReference>
<keyword evidence="6" id="KW-0472">Membrane</keyword>
<dbReference type="GO" id="GO:0005886">
    <property type="term" value="C:plasma membrane"/>
    <property type="evidence" value="ECO:0007669"/>
    <property type="project" value="UniProtKB-SubCell"/>
</dbReference>
<evidence type="ECO:0000256" key="6">
    <source>
        <dbReference type="ARBA" id="ARBA00023136"/>
    </source>
</evidence>
<evidence type="ECO:0000256" key="2">
    <source>
        <dbReference type="ARBA" id="ARBA00005262"/>
    </source>
</evidence>